<gene>
    <name evidence="1" type="ORF">AWC08_22315</name>
</gene>
<reference evidence="1 2" key="1">
    <citation type="submission" date="2016-01" db="EMBL/GenBank/DDBJ databases">
        <title>The new phylogeny of the genus Mycobacterium.</title>
        <authorList>
            <person name="Tarcisio F."/>
            <person name="Conor M."/>
            <person name="Antonella G."/>
            <person name="Elisabetta G."/>
            <person name="Giulia F.S."/>
            <person name="Sara T."/>
            <person name="Anna F."/>
            <person name="Clotilde B."/>
            <person name="Roberto B."/>
            <person name="Veronica D.S."/>
            <person name="Fabio R."/>
            <person name="Monica P."/>
            <person name="Olivier J."/>
            <person name="Enrico T."/>
            <person name="Nicola S."/>
        </authorList>
    </citation>
    <scope>NUCLEOTIDE SEQUENCE [LARGE SCALE GENOMIC DNA]</scope>
    <source>
        <strain evidence="1 2">DSM 44160</strain>
    </source>
</reference>
<sequence>MTITDPDTQRGLYGKYRVEKVNGKPIGQCFVLEEHDPHAVAALRAYAESCAAEFPSLATDLAAMADRWQITT</sequence>
<dbReference type="AlphaFoldDB" id="A0A1X1WPI4"/>
<comment type="caution">
    <text evidence="1">The sequence shown here is derived from an EMBL/GenBank/DDBJ whole genome shotgun (WGS) entry which is preliminary data.</text>
</comment>
<evidence type="ECO:0000313" key="2">
    <source>
        <dbReference type="Proteomes" id="UP000193928"/>
    </source>
</evidence>
<organism evidence="1 2">
    <name type="scientific">Mycobacterium gordonae</name>
    <dbReference type="NCBI Taxonomy" id="1778"/>
    <lineage>
        <taxon>Bacteria</taxon>
        <taxon>Bacillati</taxon>
        <taxon>Actinomycetota</taxon>
        <taxon>Actinomycetes</taxon>
        <taxon>Mycobacteriales</taxon>
        <taxon>Mycobacteriaceae</taxon>
        <taxon>Mycobacterium</taxon>
    </lineage>
</organism>
<keyword evidence="2" id="KW-1185">Reference proteome</keyword>
<evidence type="ECO:0000313" key="1">
    <source>
        <dbReference type="EMBL" id="ORV88527.1"/>
    </source>
</evidence>
<dbReference type="RefSeq" id="WP_069435596.1">
    <property type="nucleotide sequence ID" value="NZ_JACKSU010000009.1"/>
</dbReference>
<dbReference type="Proteomes" id="UP000193928">
    <property type="component" value="Unassembled WGS sequence"/>
</dbReference>
<protein>
    <submittedName>
        <fullName evidence="1">Uncharacterized protein</fullName>
    </submittedName>
</protein>
<dbReference type="EMBL" id="LQOY01000071">
    <property type="protein sequence ID" value="ORV88527.1"/>
    <property type="molecule type" value="Genomic_DNA"/>
</dbReference>
<accession>A0A1X1WPI4</accession>
<proteinExistence type="predicted"/>
<name>A0A1X1WPI4_MYCGO</name>